<evidence type="ECO:0000256" key="2">
    <source>
        <dbReference type="ARBA" id="ARBA00009677"/>
    </source>
</evidence>
<comment type="subcellular location">
    <subcellularLocation>
        <location evidence="1 6">Bacterial flagellum basal body</location>
    </subcellularLocation>
</comment>
<keyword evidence="4 6" id="KW-0975">Bacterial flagellum</keyword>
<protein>
    <recommendedName>
        <fullName evidence="3 6">Flagellar basal-body rod protein FlgC</fullName>
    </recommendedName>
</protein>
<organism evidence="8 9">
    <name type="scientific">Nitrospirillum amazonense</name>
    <dbReference type="NCBI Taxonomy" id="28077"/>
    <lineage>
        <taxon>Bacteria</taxon>
        <taxon>Pseudomonadati</taxon>
        <taxon>Pseudomonadota</taxon>
        <taxon>Alphaproteobacteria</taxon>
        <taxon>Rhodospirillales</taxon>
        <taxon>Azospirillaceae</taxon>
        <taxon>Nitrospirillum</taxon>
    </lineage>
</organism>
<keyword evidence="8" id="KW-0282">Flagellum</keyword>
<dbReference type="InterPro" id="IPR010930">
    <property type="entry name" value="Flg_bb/hook_C_dom"/>
</dbReference>
<evidence type="ECO:0000313" key="9">
    <source>
        <dbReference type="Proteomes" id="UP000315751"/>
    </source>
</evidence>
<dbReference type="InterPro" id="IPR019776">
    <property type="entry name" value="Flagellar_basal_body_rod_CS"/>
</dbReference>
<evidence type="ECO:0000259" key="7">
    <source>
        <dbReference type="Pfam" id="PF06429"/>
    </source>
</evidence>
<evidence type="ECO:0000256" key="5">
    <source>
        <dbReference type="ARBA" id="ARBA00025933"/>
    </source>
</evidence>
<feature type="domain" description="Flagellar basal-body/hook protein C-terminal" evidence="7">
    <location>
        <begin position="89"/>
        <end position="133"/>
    </location>
</feature>
<keyword evidence="8" id="KW-0969">Cilium</keyword>
<proteinExistence type="inferred from homology"/>
<dbReference type="NCBIfam" id="TIGR01395">
    <property type="entry name" value="FlgC"/>
    <property type="match status" value="1"/>
</dbReference>
<evidence type="ECO:0000256" key="1">
    <source>
        <dbReference type="ARBA" id="ARBA00004117"/>
    </source>
</evidence>
<comment type="subunit">
    <text evidence="5 6">The basal body constitutes a major portion of the flagellar organelle and consists of four rings (L,P,S, and M) mounted on a central rod. The rod consists of about 26 subunits of FlgG in the distal portion, and FlgB, FlgC and FlgF are thought to build up the proximal portion of the rod with about 6 subunits each.</text>
</comment>
<gene>
    <name evidence="8" type="ORF">FBZ90_109140</name>
</gene>
<comment type="caution">
    <text evidence="8">The sequence shown here is derived from an EMBL/GenBank/DDBJ whole genome shotgun (WGS) entry which is preliminary data.</text>
</comment>
<dbReference type="RefSeq" id="WP_145733759.1">
    <property type="nucleotide sequence ID" value="NZ_VITR01000009.1"/>
</dbReference>
<evidence type="ECO:0000313" key="8">
    <source>
        <dbReference type="EMBL" id="TWB40537.1"/>
    </source>
</evidence>
<keyword evidence="8" id="KW-0966">Cell projection</keyword>
<dbReference type="EMBL" id="VITR01000009">
    <property type="protein sequence ID" value="TWB40537.1"/>
    <property type="molecule type" value="Genomic_DNA"/>
</dbReference>
<reference evidence="8 9" key="1">
    <citation type="submission" date="2019-06" db="EMBL/GenBank/DDBJ databases">
        <title>Genomic Encyclopedia of Type Strains, Phase IV (KMG-V): Genome sequencing to study the core and pangenomes of soil and plant-associated prokaryotes.</title>
        <authorList>
            <person name="Whitman W."/>
        </authorList>
    </citation>
    <scope>NUCLEOTIDE SEQUENCE [LARGE SCALE GENOMIC DNA]</scope>
    <source>
        <strain evidence="8 9">BR 11622</strain>
    </source>
</reference>
<dbReference type="PANTHER" id="PTHR30435:SF2">
    <property type="entry name" value="FLAGELLAR BASAL-BODY ROD PROTEIN FLGC"/>
    <property type="match status" value="1"/>
</dbReference>
<comment type="similarity">
    <text evidence="2">Belongs to the flagella basal body rod proteins family.</text>
</comment>
<dbReference type="AlphaFoldDB" id="A0A560H2J7"/>
<dbReference type="GO" id="GO:0071978">
    <property type="term" value="P:bacterial-type flagellum-dependent swarming motility"/>
    <property type="evidence" value="ECO:0007669"/>
    <property type="project" value="TreeGrafter"/>
</dbReference>
<dbReference type="PANTHER" id="PTHR30435">
    <property type="entry name" value="FLAGELLAR PROTEIN"/>
    <property type="match status" value="1"/>
</dbReference>
<dbReference type="Pfam" id="PF06429">
    <property type="entry name" value="Flg_bbr_C"/>
    <property type="match status" value="1"/>
</dbReference>
<keyword evidence="9" id="KW-1185">Reference proteome</keyword>
<sequence>MDLMNALNLSTAGMKAQGTRLRVIAENLANTDSTAASPGDLPYRRKVVLFANTLNKALGIDTVNVKKVDVDRSDFQRKFDPGHPSADSEGYVLMPNVNGLVESMDMREAQRSYEANLGVIDATRTMLTKTIDLLRN</sequence>
<dbReference type="InterPro" id="IPR006299">
    <property type="entry name" value="FlgC"/>
</dbReference>
<evidence type="ECO:0000256" key="3">
    <source>
        <dbReference type="ARBA" id="ARBA00017941"/>
    </source>
</evidence>
<dbReference type="OrthoDB" id="9813951at2"/>
<dbReference type="GO" id="GO:0030694">
    <property type="term" value="C:bacterial-type flagellum basal body, rod"/>
    <property type="evidence" value="ECO:0007669"/>
    <property type="project" value="UniProtKB-UniRule"/>
</dbReference>
<dbReference type="Proteomes" id="UP000315751">
    <property type="component" value="Unassembled WGS sequence"/>
</dbReference>
<evidence type="ECO:0000256" key="6">
    <source>
        <dbReference type="RuleBase" id="RU362062"/>
    </source>
</evidence>
<dbReference type="PROSITE" id="PS00588">
    <property type="entry name" value="FLAGELLA_BB_ROD"/>
    <property type="match status" value="1"/>
</dbReference>
<name>A0A560H2J7_9PROT</name>
<evidence type="ECO:0000256" key="4">
    <source>
        <dbReference type="ARBA" id="ARBA00023143"/>
    </source>
</evidence>
<accession>A0A560H2J7</accession>